<dbReference type="InterPro" id="IPR000183">
    <property type="entry name" value="Orn/DAP/Arg_de-COase"/>
</dbReference>
<evidence type="ECO:0000256" key="1">
    <source>
        <dbReference type="ARBA" id="ARBA00001933"/>
    </source>
</evidence>
<name>A0ABM7IZP2_9MYCO</name>
<dbReference type="Proteomes" id="UP000466683">
    <property type="component" value="Chromosome"/>
</dbReference>
<dbReference type="Gene3D" id="3.20.20.10">
    <property type="entry name" value="Alanine racemase"/>
    <property type="match status" value="1"/>
</dbReference>
<dbReference type="PANTHER" id="PTHR43727:SF2">
    <property type="entry name" value="GROUP IV DECARBOXYLASE"/>
    <property type="match status" value="1"/>
</dbReference>
<gene>
    <name evidence="9" type="primary">lysA_3</name>
    <name evidence="9" type="ORF">MBOE_40230</name>
</gene>
<dbReference type="InterPro" id="IPR029066">
    <property type="entry name" value="PLP-binding_barrel"/>
</dbReference>
<accession>A0ABM7IZP2</accession>
<dbReference type="SUPFAM" id="SSF50621">
    <property type="entry name" value="Alanine racemase C-terminal domain-like"/>
    <property type="match status" value="1"/>
</dbReference>
<dbReference type="PRINTS" id="PR01179">
    <property type="entry name" value="ODADCRBXLASE"/>
</dbReference>
<keyword evidence="10" id="KW-1185">Reference proteome</keyword>
<keyword evidence="4 7" id="KW-0028">Amino-acid biosynthesis</keyword>
<proteinExistence type="predicted"/>
<dbReference type="Gene3D" id="2.40.37.10">
    <property type="entry name" value="Lyase, Ornithine Decarboxylase, Chain A, domain 1"/>
    <property type="match status" value="1"/>
</dbReference>
<organism evidence="9 10">
    <name type="scientific">Mycolicibacterium boenickei</name>
    <dbReference type="NCBI Taxonomy" id="146017"/>
    <lineage>
        <taxon>Bacteria</taxon>
        <taxon>Bacillati</taxon>
        <taxon>Actinomycetota</taxon>
        <taxon>Actinomycetes</taxon>
        <taxon>Mycobacteriales</taxon>
        <taxon>Mycobacteriaceae</taxon>
        <taxon>Mycolicibacterium</taxon>
    </lineage>
</organism>
<dbReference type="InterPro" id="IPR002986">
    <property type="entry name" value="DAP_deCOOHase_LysA"/>
</dbReference>
<comment type="cofactor">
    <cofactor evidence="1 7">
        <name>pyridoxal 5'-phosphate</name>
        <dbReference type="ChEBI" id="CHEBI:597326"/>
    </cofactor>
</comment>
<evidence type="ECO:0000256" key="7">
    <source>
        <dbReference type="RuleBase" id="RU003738"/>
    </source>
</evidence>
<keyword evidence="4 7" id="KW-0457">Lysine biosynthesis</keyword>
<dbReference type="Pfam" id="PF02784">
    <property type="entry name" value="Orn_Arg_deC_N"/>
    <property type="match status" value="1"/>
</dbReference>
<dbReference type="SUPFAM" id="SSF51419">
    <property type="entry name" value="PLP-binding barrel"/>
    <property type="match status" value="1"/>
</dbReference>
<evidence type="ECO:0000256" key="3">
    <source>
        <dbReference type="ARBA" id="ARBA00022898"/>
    </source>
</evidence>
<dbReference type="EMBL" id="AP022579">
    <property type="protein sequence ID" value="BBX92374.1"/>
    <property type="molecule type" value="Genomic_DNA"/>
</dbReference>
<evidence type="ECO:0000256" key="4">
    <source>
        <dbReference type="ARBA" id="ARBA00023154"/>
    </source>
</evidence>
<evidence type="ECO:0000256" key="5">
    <source>
        <dbReference type="ARBA" id="ARBA00023239"/>
    </source>
</evidence>
<dbReference type="PANTHER" id="PTHR43727">
    <property type="entry name" value="DIAMINOPIMELATE DECARBOXYLASE"/>
    <property type="match status" value="1"/>
</dbReference>
<evidence type="ECO:0000313" key="9">
    <source>
        <dbReference type="EMBL" id="BBX92374.1"/>
    </source>
</evidence>
<keyword evidence="5 7" id="KW-0456">Lyase</keyword>
<comment type="catalytic activity">
    <reaction evidence="7">
        <text>meso-2,6-diaminopimelate + H(+) = L-lysine + CO2</text>
        <dbReference type="Rhea" id="RHEA:15101"/>
        <dbReference type="ChEBI" id="CHEBI:15378"/>
        <dbReference type="ChEBI" id="CHEBI:16526"/>
        <dbReference type="ChEBI" id="CHEBI:32551"/>
        <dbReference type="ChEBI" id="CHEBI:57791"/>
        <dbReference type="EC" id="4.1.1.20"/>
    </reaction>
</comment>
<comment type="pathway">
    <text evidence="7">Amino-acid biosynthesis; L-lysine biosynthesis via DAP pathway; L-lysine from DL-2,6-diaminopimelate: step 1/1.</text>
</comment>
<evidence type="ECO:0000256" key="6">
    <source>
        <dbReference type="NCBIfam" id="TIGR01048"/>
    </source>
</evidence>
<keyword evidence="2 7" id="KW-0210">Decarboxylase</keyword>
<dbReference type="InterPro" id="IPR022644">
    <property type="entry name" value="De-COase2_N"/>
</dbReference>
<feature type="domain" description="Orn/DAP/Arg decarboxylase 2 N-terminal" evidence="8">
    <location>
        <begin position="62"/>
        <end position="293"/>
    </location>
</feature>
<reference evidence="9 10" key="1">
    <citation type="journal article" date="2019" name="Emerg. Microbes Infect.">
        <title>Comprehensive subspecies identification of 175 nontuberculous mycobacteria species based on 7547 genomic profiles.</title>
        <authorList>
            <person name="Matsumoto Y."/>
            <person name="Kinjo T."/>
            <person name="Motooka D."/>
            <person name="Nabeya D."/>
            <person name="Jung N."/>
            <person name="Uechi K."/>
            <person name="Horii T."/>
            <person name="Iida T."/>
            <person name="Fujita J."/>
            <person name="Nakamura S."/>
        </authorList>
    </citation>
    <scope>NUCLEOTIDE SEQUENCE [LARGE SCALE GENOMIC DNA]</scope>
    <source>
        <strain evidence="9 10">JCM 15653</strain>
    </source>
</reference>
<evidence type="ECO:0000313" key="10">
    <source>
        <dbReference type="Proteomes" id="UP000466683"/>
    </source>
</evidence>
<keyword evidence="3" id="KW-0663">Pyridoxal phosphate</keyword>
<dbReference type="RefSeq" id="WP_234815686.1">
    <property type="nucleotide sequence ID" value="NZ_AP022579.1"/>
</dbReference>
<evidence type="ECO:0000259" key="8">
    <source>
        <dbReference type="Pfam" id="PF02784"/>
    </source>
</evidence>
<dbReference type="NCBIfam" id="TIGR01048">
    <property type="entry name" value="lysA"/>
    <property type="match status" value="1"/>
</dbReference>
<dbReference type="InterPro" id="IPR009006">
    <property type="entry name" value="Ala_racemase/Decarboxylase_C"/>
</dbReference>
<dbReference type="PRINTS" id="PR01181">
    <property type="entry name" value="DAPDCRBXLASE"/>
</dbReference>
<sequence length="424" mass="44802">MTISKTAADDLIGLFPPGTQQDSDGTLMVGGCRLDAIAEQFGTPAIVVDEGALRQRAADYLAAFRDRWPRSDVAFASKSFPCTAVQRVMAAEGLHLDVAGGGEILSALKAGADPARLVLHGNAKTDEELTLAVGRGVGLIVVDNFDDIDRLERIVPAGHRQACLVRVIPGVDAATHASQATGHAGSKFGLMPDDARAAIARIEASPRLRLDGVHTHVGSQLLNVDQLAAAVAPIAALGTFDVYDLGGGLGVRYTYDEHPPGLDDYAEAMVAQARALLPPDSRIIVEPGRSMVATTACTLYRVTTVKRGLITHVAVDGGMGDNLEVSLTAQRFEATIANRVGGGETVSVVGRHCESGDQLIDAVALREPKVGDLLAVPVTGAYCYTMSNQYNGARRVPVVFAHNGTARLVVRRDTWEDLLARDVD</sequence>
<evidence type="ECO:0000256" key="2">
    <source>
        <dbReference type="ARBA" id="ARBA00022793"/>
    </source>
</evidence>
<dbReference type="EC" id="4.1.1.20" evidence="6 7"/>
<protein>
    <recommendedName>
        <fullName evidence="6 7">Diaminopimelate decarboxylase</fullName>
        <ecNumber evidence="6 7">4.1.1.20</ecNumber>
    </recommendedName>
</protein>
<dbReference type="CDD" id="cd06828">
    <property type="entry name" value="PLPDE_III_DapDC"/>
    <property type="match status" value="1"/>
</dbReference>